<organism evidence="2">
    <name type="scientific">viral metagenome</name>
    <dbReference type="NCBI Taxonomy" id="1070528"/>
    <lineage>
        <taxon>unclassified sequences</taxon>
        <taxon>metagenomes</taxon>
        <taxon>organismal metagenomes</taxon>
    </lineage>
</organism>
<proteinExistence type="predicted"/>
<dbReference type="InterPro" id="IPR031654">
    <property type="entry name" value="Capsid_N"/>
</dbReference>
<accession>A0A6C0HJJ4</accession>
<dbReference type="Gene3D" id="2.70.9.10">
    <property type="entry name" value="Adenovirus Type 2 Hexon, domain 4"/>
    <property type="match status" value="1"/>
</dbReference>
<protein>
    <recommendedName>
        <fullName evidence="1">Major capsid protein N-terminal domain-containing protein</fullName>
    </recommendedName>
</protein>
<dbReference type="InterPro" id="IPR016112">
    <property type="entry name" value="VP_dsDNA_II"/>
</dbReference>
<name>A0A6C0HJJ4_9ZZZZ</name>
<dbReference type="InterPro" id="IPR038519">
    <property type="entry name" value="MCP_C_sf"/>
</dbReference>
<reference evidence="2" key="1">
    <citation type="journal article" date="2020" name="Nature">
        <title>Giant virus diversity and host interactions through global metagenomics.</title>
        <authorList>
            <person name="Schulz F."/>
            <person name="Roux S."/>
            <person name="Paez-Espino D."/>
            <person name="Jungbluth S."/>
            <person name="Walsh D.A."/>
            <person name="Denef V.J."/>
            <person name="McMahon K.D."/>
            <person name="Konstantinidis K.T."/>
            <person name="Eloe-Fadrosh E.A."/>
            <person name="Kyrpides N.C."/>
            <person name="Woyke T."/>
        </authorList>
    </citation>
    <scope>NUCLEOTIDE SEQUENCE</scope>
    <source>
        <strain evidence="2">GVMAG-M-3300023184-121</strain>
    </source>
</reference>
<dbReference type="Gene3D" id="2.70.9.20">
    <property type="entry name" value="Major capsid protein Vp54"/>
    <property type="match status" value="1"/>
</dbReference>
<evidence type="ECO:0000313" key="2">
    <source>
        <dbReference type="EMBL" id="QHT80831.1"/>
    </source>
</evidence>
<dbReference type="EMBL" id="MN739974">
    <property type="protein sequence ID" value="QHT80831.1"/>
    <property type="molecule type" value="Genomic_DNA"/>
</dbReference>
<evidence type="ECO:0000259" key="1">
    <source>
        <dbReference type="Pfam" id="PF16903"/>
    </source>
</evidence>
<dbReference type="SUPFAM" id="SSF49749">
    <property type="entry name" value="Group II dsDNA viruses VP"/>
    <property type="match status" value="2"/>
</dbReference>
<sequence length="507" mass="57295">MTASLLKVLASGIQDERISFRATLYPFFKTWVKTGRFTTKWERLDFENTPQFGQTGFLRLLRKGHLITRLLLVATMPDIYTPQAMAYRANGYAAAYPQFGWTNSLGHALISQLTLDIASSRVETIDGRLLEILDEFHTPMEKVPIMNDLIRRRDNGFTSTSFGWPAAPNALDYPSTFQETVVVPLPFWFTRGDTGCALPIDAISMDDIRIGINFRPLNGLYYTDTHISSATNDDGASLWPLLGSTFYPQEPSLVEQDPLQIGNDTIMMPLTLPLGECYVMAEYVYLDQNEANRFRLADLQIPIVQHYAMNPHDTQKLSTARIRLDIPNPCRDIFFMCQPWGAGSYNAHFLATRELTGNVNQLPHTGVPWWPDAIGLSASRPAAYLRPAFLLSDSEPLDGYELTYQGSLVRFRTEAPAMFRAAVPSYEQRKSPWVNRYYYNLPLAIQNGYTSFTRALGAANLDKVPHKELVLSFKQGMSGVGRFVVYCYAETYNMMRVYGGRAGMMFA</sequence>
<dbReference type="Pfam" id="PF16903">
    <property type="entry name" value="Capsid_N"/>
    <property type="match status" value="1"/>
</dbReference>
<feature type="domain" description="Major capsid protein N-terminal" evidence="1">
    <location>
        <begin position="28"/>
        <end position="231"/>
    </location>
</feature>
<dbReference type="AlphaFoldDB" id="A0A6C0HJJ4"/>